<dbReference type="AlphaFoldDB" id="A0A4R6LE65"/>
<dbReference type="RefSeq" id="WP_133516099.1">
    <property type="nucleotide sequence ID" value="NZ_SNWX01000032.1"/>
</dbReference>
<dbReference type="OrthoDB" id="9936283at2"/>
<comment type="caution">
    <text evidence="1">The sequence shown here is derived from an EMBL/GenBank/DDBJ whole genome shotgun (WGS) entry which is preliminary data.</text>
</comment>
<dbReference type="EMBL" id="SNWX01000032">
    <property type="protein sequence ID" value="TDO77721.1"/>
    <property type="molecule type" value="Genomic_DNA"/>
</dbReference>
<dbReference type="Proteomes" id="UP000295064">
    <property type="component" value="Unassembled WGS sequence"/>
</dbReference>
<sequence length="178" mass="20812">MKIKKAIKELKKDNVHCWREEENTYWVTNTYFLIRMNQNQFNRFKSKYSSLKRNAYIPDLEVGDKCSTYGMTLSGDGPDIGELFEKLDSFEPAKASKFIFDDEYRLYYTNNCVGVMQDNYYQIFEGYQLKIKSEISIVAIYSDNGNLVGLVMPVRPDRFELNKELKDLLNALEGDTRG</sequence>
<proteinExistence type="predicted"/>
<accession>A0A4R6LE65</accession>
<gene>
    <name evidence="1" type="ORF">DFR79_13253</name>
</gene>
<protein>
    <submittedName>
        <fullName evidence="1">Uncharacterized protein</fullName>
    </submittedName>
</protein>
<reference evidence="1 2" key="1">
    <citation type="submission" date="2019-03" db="EMBL/GenBank/DDBJ databases">
        <title>Subsurface microbial communities from deep shales in Ohio and West Virginia, USA.</title>
        <authorList>
            <person name="Wrighton K."/>
        </authorList>
    </citation>
    <scope>NUCLEOTIDE SEQUENCE [LARGE SCALE GENOMIC DNA]</scope>
    <source>
        <strain evidence="1 2">MA284_T2</strain>
    </source>
</reference>
<evidence type="ECO:0000313" key="1">
    <source>
        <dbReference type="EMBL" id="TDO77721.1"/>
    </source>
</evidence>
<organism evidence="1 2">
    <name type="scientific">Halanaerobium saccharolyticum</name>
    <dbReference type="NCBI Taxonomy" id="43595"/>
    <lineage>
        <taxon>Bacteria</taxon>
        <taxon>Bacillati</taxon>
        <taxon>Bacillota</taxon>
        <taxon>Clostridia</taxon>
        <taxon>Halanaerobiales</taxon>
        <taxon>Halanaerobiaceae</taxon>
        <taxon>Halanaerobium</taxon>
    </lineage>
</organism>
<name>A0A4R6LE65_9FIRM</name>
<evidence type="ECO:0000313" key="2">
    <source>
        <dbReference type="Proteomes" id="UP000295064"/>
    </source>
</evidence>